<dbReference type="OrthoDB" id="7773036at2759"/>
<evidence type="ECO:0000313" key="9">
    <source>
        <dbReference type="Proteomes" id="UP000007148"/>
    </source>
</evidence>
<dbReference type="InterPro" id="IPR050147">
    <property type="entry name" value="Ser/Thr_Dehydratase"/>
</dbReference>
<evidence type="ECO:0000256" key="6">
    <source>
        <dbReference type="ARBA" id="ARBA00049406"/>
    </source>
</evidence>
<dbReference type="GO" id="GO:0003941">
    <property type="term" value="F:L-serine ammonia-lyase activity"/>
    <property type="evidence" value="ECO:0007669"/>
    <property type="project" value="UniProtKB-EC"/>
</dbReference>
<dbReference type="InParanoid" id="G4TKY6"/>
<dbReference type="AlphaFoldDB" id="G4TKY6"/>
<evidence type="ECO:0000256" key="1">
    <source>
        <dbReference type="ARBA" id="ARBA00001933"/>
    </source>
</evidence>
<proteinExistence type="inferred from homology"/>
<organism evidence="8 9">
    <name type="scientific">Serendipita indica (strain DSM 11827)</name>
    <name type="common">Root endophyte fungus</name>
    <name type="synonym">Piriformospora indica</name>
    <dbReference type="NCBI Taxonomy" id="1109443"/>
    <lineage>
        <taxon>Eukaryota</taxon>
        <taxon>Fungi</taxon>
        <taxon>Dikarya</taxon>
        <taxon>Basidiomycota</taxon>
        <taxon>Agaricomycotina</taxon>
        <taxon>Agaricomycetes</taxon>
        <taxon>Sebacinales</taxon>
        <taxon>Serendipitaceae</taxon>
        <taxon>Serendipita</taxon>
    </lineage>
</organism>
<dbReference type="Gene3D" id="3.40.50.1100">
    <property type="match status" value="2"/>
</dbReference>
<dbReference type="GO" id="GO:0009097">
    <property type="term" value="P:isoleucine biosynthetic process"/>
    <property type="evidence" value="ECO:0007669"/>
    <property type="project" value="TreeGrafter"/>
</dbReference>
<keyword evidence="4" id="KW-0663">Pyridoxal phosphate</keyword>
<dbReference type="eggNOG" id="KOG1250">
    <property type="taxonomic scope" value="Eukaryota"/>
</dbReference>
<dbReference type="InterPro" id="IPR036052">
    <property type="entry name" value="TrpB-like_PALP_sf"/>
</dbReference>
<dbReference type="PANTHER" id="PTHR48078">
    <property type="entry name" value="THREONINE DEHYDRATASE, MITOCHONDRIAL-RELATED"/>
    <property type="match status" value="1"/>
</dbReference>
<dbReference type="EC" id="4.3.1.17" evidence="3"/>
<reference evidence="8 9" key="1">
    <citation type="journal article" date="2011" name="PLoS Pathog.">
        <title>Endophytic Life Strategies Decoded by Genome and Transcriptome Analyses of the Mutualistic Root Symbiont Piriformospora indica.</title>
        <authorList>
            <person name="Zuccaro A."/>
            <person name="Lahrmann U."/>
            <person name="Guldener U."/>
            <person name="Langen G."/>
            <person name="Pfiffi S."/>
            <person name="Biedenkopf D."/>
            <person name="Wong P."/>
            <person name="Samans B."/>
            <person name="Grimm C."/>
            <person name="Basiewicz M."/>
            <person name="Murat C."/>
            <person name="Martin F."/>
            <person name="Kogel K.H."/>
        </authorList>
    </citation>
    <scope>NUCLEOTIDE SEQUENCE [LARGE SCALE GENOMIC DNA]</scope>
    <source>
        <strain evidence="8 9">DSM 11827</strain>
    </source>
</reference>
<keyword evidence="9" id="KW-1185">Reference proteome</keyword>
<comment type="catalytic activity">
    <reaction evidence="6">
        <text>L-serine = pyruvate + NH4(+)</text>
        <dbReference type="Rhea" id="RHEA:19169"/>
        <dbReference type="ChEBI" id="CHEBI:15361"/>
        <dbReference type="ChEBI" id="CHEBI:28938"/>
        <dbReference type="ChEBI" id="CHEBI:33384"/>
        <dbReference type="EC" id="4.3.1.17"/>
    </reaction>
</comment>
<name>G4TKY6_SERID</name>
<dbReference type="STRING" id="1109443.G4TKY6"/>
<evidence type="ECO:0000256" key="5">
    <source>
        <dbReference type="ARBA" id="ARBA00023239"/>
    </source>
</evidence>
<evidence type="ECO:0000256" key="3">
    <source>
        <dbReference type="ARBA" id="ARBA00012093"/>
    </source>
</evidence>
<dbReference type="GO" id="GO:0006565">
    <property type="term" value="P:L-serine catabolic process"/>
    <property type="evidence" value="ECO:0007669"/>
    <property type="project" value="TreeGrafter"/>
</dbReference>
<evidence type="ECO:0000259" key="7">
    <source>
        <dbReference type="Pfam" id="PF00291"/>
    </source>
</evidence>
<dbReference type="PANTHER" id="PTHR48078:SF2">
    <property type="entry name" value="CATABOLIC L-SERINE_THREONINE DEHYDRATASE"/>
    <property type="match status" value="1"/>
</dbReference>
<gene>
    <name evidence="8" type="ORF">PIIN_05914</name>
</gene>
<dbReference type="GO" id="GO:0004794">
    <property type="term" value="F:threonine deaminase activity"/>
    <property type="evidence" value="ECO:0007669"/>
    <property type="project" value="TreeGrafter"/>
</dbReference>
<dbReference type="Proteomes" id="UP000007148">
    <property type="component" value="Unassembled WGS sequence"/>
</dbReference>
<sequence length="373" mass="39285">MTPFPTSHVPEDDLPHLIIASGGNAGLAAASAAGILGVKCTVFVPDAQKGIEHLFTRHGKEGSVNVVVGGENYRAALMKAVEFKEEIGDKGYSLVPAYDDPLVWQGNSSLAHEIAEQLPDGVKPDAIFCSVGGGGMIAGLMLGCEGIPGWNQVPIVAIEPTGSACFYHSVQLNRTGRTSTELPAGASISNERIPHPFAGTLTPYASNSPYNGGDDMCDVSMVHLPSINSYATSLGASTASNGSVCMALKRDGPISVVRVSDERSMQSALLFADDHSVITELACSITLTPAYVPHLARRVLRLDSDSGSGALTQQSNVTGHDRSPKARKVLVFIVCGGSKGSLHDLQRFEEHLSSFDFAGDDIWVDGERLTGSH</sequence>
<dbReference type="InterPro" id="IPR001926">
    <property type="entry name" value="TrpB-like_PALP"/>
</dbReference>
<dbReference type="HOGENOM" id="CLU_021152_3_0_1"/>
<comment type="similarity">
    <text evidence="2">Belongs to the serine/threonine dehydratase family.</text>
</comment>
<comment type="cofactor">
    <cofactor evidence="1">
        <name>pyridoxal 5'-phosphate</name>
        <dbReference type="ChEBI" id="CHEBI:597326"/>
    </cofactor>
</comment>
<keyword evidence="5" id="KW-0456">Lyase</keyword>
<dbReference type="EMBL" id="CAFZ01000142">
    <property type="protein sequence ID" value="CCA71979.1"/>
    <property type="molecule type" value="Genomic_DNA"/>
</dbReference>
<evidence type="ECO:0000256" key="4">
    <source>
        <dbReference type="ARBA" id="ARBA00022898"/>
    </source>
</evidence>
<evidence type="ECO:0000313" key="8">
    <source>
        <dbReference type="EMBL" id="CCA71979.1"/>
    </source>
</evidence>
<accession>G4TKY6</accession>
<dbReference type="OMA" id="DGWVNIH"/>
<evidence type="ECO:0000256" key="2">
    <source>
        <dbReference type="ARBA" id="ARBA00010869"/>
    </source>
</evidence>
<protein>
    <recommendedName>
        <fullName evidence="3">L-serine ammonia-lyase</fullName>
        <ecNumber evidence="3">4.3.1.17</ecNumber>
    </recommendedName>
</protein>
<dbReference type="Pfam" id="PF00291">
    <property type="entry name" value="PALP"/>
    <property type="match status" value="1"/>
</dbReference>
<dbReference type="GO" id="GO:0006567">
    <property type="term" value="P:L-threonine catabolic process"/>
    <property type="evidence" value="ECO:0007669"/>
    <property type="project" value="TreeGrafter"/>
</dbReference>
<dbReference type="SUPFAM" id="SSF53686">
    <property type="entry name" value="Tryptophan synthase beta subunit-like PLP-dependent enzymes"/>
    <property type="match status" value="1"/>
</dbReference>
<comment type="caution">
    <text evidence="8">The sequence shown here is derived from an EMBL/GenBank/DDBJ whole genome shotgun (WGS) entry which is preliminary data.</text>
</comment>
<feature type="domain" description="Tryptophan synthase beta chain-like PALP" evidence="7">
    <location>
        <begin position="16"/>
        <end position="288"/>
    </location>
</feature>